<organism evidence="1 2">
    <name type="scientific">Agromyces larvae</name>
    <dbReference type="NCBI Taxonomy" id="2929802"/>
    <lineage>
        <taxon>Bacteria</taxon>
        <taxon>Bacillati</taxon>
        <taxon>Actinomycetota</taxon>
        <taxon>Actinomycetes</taxon>
        <taxon>Micrococcales</taxon>
        <taxon>Microbacteriaceae</taxon>
        <taxon>Agromyces</taxon>
    </lineage>
</organism>
<gene>
    <name evidence="1" type="ORF">MTO99_07485</name>
</gene>
<sequence length="298" mass="32870">MVIIDEINAKLAALPDDGSRSSRLRRNSYLAFRARFEARVPPLKLRFDSSRAITATDLAAVTKALQDATARSAMLIIHPNQDRQRISADVRARVNLLPRSQSGNTIFFDFPRSVAEQTDIIRGDELTHLAEHAVRELIEALPESGDDYATLEALPGRRQTIRAAIKTLASAVKDTDSISLTLENPGGGAERSVLTVEQAREVPELLSATREEVSEVLVTGLMDGIRTRRRLFYILDDEHQREYVGSVEPSQLGLVQGVMGSIVEARLRKVVQVKADGSRSHPTYALRSLSTQQEGFGS</sequence>
<protein>
    <submittedName>
        <fullName evidence="1">Uncharacterized protein</fullName>
    </submittedName>
</protein>
<dbReference type="EMBL" id="CP094528">
    <property type="protein sequence ID" value="UOE45584.1"/>
    <property type="molecule type" value="Genomic_DNA"/>
</dbReference>
<keyword evidence="2" id="KW-1185">Reference proteome</keyword>
<accession>A0ABY4C3M8</accession>
<evidence type="ECO:0000313" key="2">
    <source>
        <dbReference type="Proteomes" id="UP000832097"/>
    </source>
</evidence>
<dbReference type="Proteomes" id="UP000832097">
    <property type="component" value="Chromosome"/>
</dbReference>
<name>A0ABY4C3M8_9MICO</name>
<dbReference type="RefSeq" id="WP_243558183.1">
    <property type="nucleotide sequence ID" value="NZ_CP094528.1"/>
</dbReference>
<proteinExistence type="predicted"/>
<reference evidence="1 2" key="1">
    <citation type="submission" date="2022-03" db="EMBL/GenBank/DDBJ databases">
        <title>Mucilaginibacter sp. isolated from the gut of Protaetia brevitarsis seulensis larvae.</title>
        <authorList>
            <person name="Won M."/>
            <person name="Kim S.-J."/>
            <person name="Kwon S.-W."/>
        </authorList>
    </citation>
    <scope>NUCLEOTIDE SEQUENCE [LARGE SCALE GENOMIC DNA]</scope>
    <source>
        <strain evidence="1 2">CFWR-12</strain>
    </source>
</reference>
<evidence type="ECO:0000313" key="1">
    <source>
        <dbReference type="EMBL" id="UOE45584.1"/>
    </source>
</evidence>